<dbReference type="RefSeq" id="XP_067814472.1">
    <property type="nucleotide sequence ID" value="XM_067966108.1"/>
</dbReference>
<feature type="transmembrane region" description="Helical" evidence="6">
    <location>
        <begin position="7"/>
        <end position="34"/>
    </location>
</feature>
<dbReference type="Proteomes" id="UP000294530">
    <property type="component" value="Unassembled WGS sequence"/>
</dbReference>
<dbReference type="GO" id="GO:0071709">
    <property type="term" value="P:membrane assembly"/>
    <property type="evidence" value="ECO:0007669"/>
    <property type="project" value="TreeGrafter"/>
</dbReference>
<evidence type="ECO:0000259" key="7">
    <source>
        <dbReference type="PROSITE" id="PS50922"/>
    </source>
</evidence>
<accession>A0A976FDT2</accession>
<dbReference type="InterPro" id="IPR006634">
    <property type="entry name" value="TLC-dom"/>
</dbReference>
<feature type="transmembrane region" description="Helical" evidence="6">
    <location>
        <begin position="215"/>
        <end position="234"/>
    </location>
</feature>
<gene>
    <name evidence="8" type="ORF">CCR75_008053</name>
</gene>
<dbReference type="PROSITE" id="PS50922">
    <property type="entry name" value="TLC"/>
    <property type="match status" value="1"/>
</dbReference>
<evidence type="ECO:0000313" key="8">
    <source>
        <dbReference type="EMBL" id="TDH64973.1"/>
    </source>
</evidence>
<dbReference type="EMBL" id="SHOA02000002">
    <property type="protein sequence ID" value="TDH64973.1"/>
    <property type="molecule type" value="Genomic_DNA"/>
</dbReference>
<keyword evidence="4 5" id="KW-0472">Membrane</keyword>
<dbReference type="Pfam" id="PF03798">
    <property type="entry name" value="TRAM_LAG1_CLN8"/>
    <property type="match status" value="1"/>
</dbReference>
<reference evidence="8 9" key="1">
    <citation type="journal article" date="2021" name="Genome Biol.">
        <title>AFLAP: assembly-free linkage analysis pipeline using k-mers from genome sequencing data.</title>
        <authorList>
            <person name="Fletcher K."/>
            <person name="Zhang L."/>
            <person name="Gil J."/>
            <person name="Han R."/>
            <person name="Cavanaugh K."/>
            <person name="Michelmore R."/>
        </authorList>
    </citation>
    <scope>NUCLEOTIDE SEQUENCE [LARGE SCALE GENOMIC DNA]</scope>
    <source>
        <strain evidence="8 9">SF5</strain>
    </source>
</reference>
<dbReference type="GeneID" id="94351779"/>
<evidence type="ECO:0000256" key="6">
    <source>
        <dbReference type="SAM" id="Phobius"/>
    </source>
</evidence>
<evidence type="ECO:0000256" key="5">
    <source>
        <dbReference type="PROSITE-ProRule" id="PRU00205"/>
    </source>
</evidence>
<protein>
    <recommendedName>
        <fullName evidence="7">TLC domain-containing protein</fullName>
    </recommendedName>
</protein>
<evidence type="ECO:0000256" key="4">
    <source>
        <dbReference type="ARBA" id="ARBA00023136"/>
    </source>
</evidence>
<dbReference type="SMART" id="SM00724">
    <property type="entry name" value="TLC"/>
    <property type="match status" value="1"/>
</dbReference>
<organism evidence="8 9">
    <name type="scientific">Bremia lactucae</name>
    <name type="common">Lettuce downy mildew</name>
    <dbReference type="NCBI Taxonomy" id="4779"/>
    <lineage>
        <taxon>Eukaryota</taxon>
        <taxon>Sar</taxon>
        <taxon>Stramenopiles</taxon>
        <taxon>Oomycota</taxon>
        <taxon>Peronosporomycetes</taxon>
        <taxon>Peronosporales</taxon>
        <taxon>Peronosporaceae</taxon>
        <taxon>Bremia</taxon>
    </lineage>
</organism>
<dbReference type="PANTHER" id="PTHR13439">
    <property type="entry name" value="CT120 PROTEIN"/>
    <property type="match status" value="1"/>
</dbReference>
<comment type="caution">
    <text evidence="8">The sequence shown here is derived from an EMBL/GenBank/DDBJ whole genome shotgun (WGS) entry which is preliminary data.</text>
</comment>
<dbReference type="InterPro" id="IPR050846">
    <property type="entry name" value="TLCD"/>
</dbReference>
<feature type="domain" description="TLC" evidence="7">
    <location>
        <begin position="77"/>
        <end position="258"/>
    </location>
</feature>
<feature type="transmembrane region" description="Helical" evidence="6">
    <location>
        <begin position="171"/>
        <end position="194"/>
    </location>
</feature>
<dbReference type="GO" id="GO:0007009">
    <property type="term" value="P:plasma membrane organization"/>
    <property type="evidence" value="ECO:0007669"/>
    <property type="project" value="TreeGrafter"/>
</dbReference>
<evidence type="ECO:0000256" key="2">
    <source>
        <dbReference type="ARBA" id="ARBA00022692"/>
    </source>
</evidence>
<evidence type="ECO:0000256" key="1">
    <source>
        <dbReference type="ARBA" id="ARBA00004141"/>
    </source>
</evidence>
<name>A0A976FDT2_BRELC</name>
<dbReference type="GO" id="GO:0005886">
    <property type="term" value="C:plasma membrane"/>
    <property type="evidence" value="ECO:0007669"/>
    <property type="project" value="TreeGrafter"/>
</dbReference>
<sequence length="290" mass="32446">MRAESLVITWISLCAFMLLTDPRLWIVVISSIVLQCNLTILLTTAIFWNFQAFSMVRVLIVPLTFAEVKAFRALSTFSRLLFCNTLVSMLHSIISSLLAILALLTSHSLNGDYVNAATTGEFLATSVSAGYFAYDLGDYVLNGLNVKAPVIIVHHVVVLSCYISALTKTVGLPLLSLALFCELHSIFMHARKLLTMSNFSVRQSLLLRWVWRSQWIMFSTARVFSHLIVAVLTYQARLLFAQQLHFAIAFGGMIVINLLNIQLFLDVRKAWQKDYAPAMASFSAPVLKTC</sequence>
<feature type="transmembrane region" description="Helical" evidence="6">
    <location>
        <begin position="46"/>
        <end position="68"/>
    </location>
</feature>
<keyword evidence="2 5" id="KW-0812">Transmembrane</keyword>
<evidence type="ECO:0000256" key="3">
    <source>
        <dbReference type="ARBA" id="ARBA00022989"/>
    </source>
</evidence>
<feature type="transmembrane region" description="Helical" evidence="6">
    <location>
        <begin position="80"/>
        <end position="104"/>
    </location>
</feature>
<dbReference type="OrthoDB" id="10266980at2759"/>
<evidence type="ECO:0000313" key="9">
    <source>
        <dbReference type="Proteomes" id="UP000294530"/>
    </source>
</evidence>
<proteinExistence type="predicted"/>
<feature type="transmembrane region" description="Helical" evidence="6">
    <location>
        <begin position="246"/>
        <end position="265"/>
    </location>
</feature>
<keyword evidence="3 6" id="KW-1133">Transmembrane helix</keyword>
<dbReference type="AlphaFoldDB" id="A0A976FDT2"/>
<dbReference type="GO" id="GO:0097035">
    <property type="term" value="P:regulation of membrane lipid distribution"/>
    <property type="evidence" value="ECO:0007669"/>
    <property type="project" value="TreeGrafter"/>
</dbReference>
<dbReference type="GO" id="GO:0055091">
    <property type="term" value="P:phospholipid homeostasis"/>
    <property type="evidence" value="ECO:0007669"/>
    <property type="project" value="TreeGrafter"/>
</dbReference>
<keyword evidence="9" id="KW-1185">Reference proteome</keyword>
<dbReference type="PANTHER" id="PTHR13439:SF4">
    <property type="entry name" value="TLC DOMAIN-CONTAINING PROTEIN"/>
    <property type="match status" value="1"/>
</dbReference>
<comment type="subcellular location">
    <subcellularLocation>
        <location evidence="1">Membrane</location>
        <topology evidence="1">Multi-pass membrane protein</topology>
    </subcellularLocation>
</comment>
<dbReference type="KEGG" id="blac:94351779"/>